<dbReference type="InterPro" id="IPR048855">
    <property type="entry name" value="P2R3A_B_D_EF-hand"/>
</dbReference>
<dbReference type="PROSITE" id="PS50222">
    <property type="entry name" value="EF_HAND_2"/>
    <property type="match status" value="1"/>
</dbReference>
<dbReference type="SUPFAM" id="SSF47473">
    <property type="entry name" value="EF-hand"/>
    <property type="match status" value="2"/>
</dbReference>
<feature type="region of interest" description="Disordered" evidence="3">
    <location>
        <begin position="231"/>
        <end position="270"/>
    </location>
</feature>
<feature type="region of interest" description="Disordered" evidence="3">
    <location>
        <begin position="553"/>
        <end position="595"/>
    </location>
</feature>
<dbReference type="InterPro" id="IPR002048">
    <property type="entry name" value="EF_hand_dom"/>
</dbReference>
<dbReference type="CDD" id="cd21504">
    <property type="entry name" value="PPP2R3A_B-like"/>
    <property type="match status" value="1"/>
</dbReference>
<feature type="region of interest" description="Disordered" evidence="3">
    <location>
        <begin position="1048"/>
        <end position="1068"/>
    </location>
</feature>
<keyword evidence="2" id="KW-0106">Calcium</keyword>
<dbReference type="Pfam" id="PF13499">
    <property type="entry name" value="EF-hand_7"/>
    <property type="match status" value="1"/>
</dbReference>
<proteinExistence type="evidence at transcript level"/>
<feature type="compositionally biased region" description="Basic and acidic residues" evidence="3">
    <location>
        <begin position="1086"/>
        <end position="1099"/>
    </location>
</feature>
<evidence type="ECO:0000313" key="5">
    <source>
        <dbReference type="EMBL" id="SVE92839.1"/>
    </source>
</evidence>
<dbReference type="GO" id="GO:0005509">
    <property type="term" value="F:calcium ion binding"/>
    <property type="evidence" value="ECO:0007669"/>
    <property type="project" value="InterPro"/>
</dbReference>
<accession>A0A4Y7NHZ4</accession>
<feature type="compositionally biased region" description="Basic and acidic residues" evidence="3">
    <location>
        <begin position="449"/>
        <end position="461"/>
    </location>
</feature>
<dbReference type="AlphaFoldDB" id="A0A4Y7NHZ4"/>
<reference evidence="5" key="1">
    <citation type="submission" date="2018-08" db="EMBL/GenBank/DDBJ databases">
        <authorList>
            <person name="Cornetti L."/>
        </authorList>
    </citation>
    <scope>NUCLEOTIDE SEQUENCE</scope>
    <source>
        <strain evidence="5">DE-FRO-2-1</strain>
    </source>
</reference>
<feature type="region of interest" description="Disordered" evidence="3">
    <location>
        <begin position="1"/>
        <end position="48"/>
    </location>
</feature>
<evidence type="ECO:0000256" key="1">
    <source>
        <dbReference type="ARBA" id="ARBA00022723"/>
    </source>
</evidence>
<dbReference type="InterPro" id="IPR041534">
    <property type="entry name" value="EF-hand_13"/>
</dbReference>
<dbReference type="PANTHER" id="PTHR14095:SF0">
    <property type="entry name" value="MIP22305P"/>
    <property type="match status" value="1"/>
</dbReference>
<feature type="region of interest" description="Disordered" evidence="3">
    <location>
        <begin position="408"/>
        <end position="473"/>
    </location>
</feature>
<dbReference type="PANTHER" id="PTHR14095">
    <property type="entry name" value="PHOSPHATASE 2A REGULATORY SUBUNIT-RELATED"/>
    <property type="match status" value="1"/>
</dbReference>
<evidence type="ECO:0000256" key="3">
    <source>
        <dbReference type="SAM" id="MobiDB-lite"/>
    </source>
</evidence>
<dbReference type="FunFam" id="1.10.238.220:FF:000001">
    <property type="entry name" value="Serine/threonine-protein phosphatase 2A regulatory subunit B'' subunit alpha"/>
    <property type="match status" value="1"/>
</dbReference>
<evidence type="ECO:0000256" key="2">
    <source>
        <dbReference type="ARBA" id="ARBA00022837"/>
    </source>
</evidence>
<dbReference type="Pfam" id="PF17958">
    <property type="entry name" value="EF-hand_13"/>
    <property type="match status" value="1"/>
</dbReference>
<feature type="region of interest" description="Disordered" evidence="3">
    <location>
        <begin position="328"/>
        <end position="352"/>
    </location>
</feature>
<protein>
    <submittedName>
        <fullName evidence="5">EOG090X00JH</fullName>
    </submittedName>
</protein>
<name>A0A4Y7NHZ4_9CRUS</name>
<dbReference type="PROSITE" id="PS00018">
    <property type="entry name" value="EF_HAND_1"/>
    <property type="match status" value="1"/>
</dbReference>
<gene>
    <name evidence="5" type="primary">EOG090X00JH</name>
</gene>
<dbReference type="GO" id="GO:0000159">
    <property type="term" value="C:protein phosphatase type 2A complex"/>
    <property type="evidence" value="ECO:0007669"/>
    <property type="project" value="TreeGrafter"/>
</dbReference>
<dbReference type="Gene3D" id="1.10.238.230">
    <property type="match status" value="1"/>
</dbReference>
<dbReference type="Pfam" id="PF21161">
    <property type="entry name" value="P2R3B_EF-hand"/>
    <property type="match status" value="1"/>
</dbReference>
<feature type="domain" description="EF-hand" evidence="4">
    <location>
        <begin position="952"/>
        <end position="987"/>
    </location>
</feature>
<dbReference type="EMBL" id="LR023220">
    <property type="protein sequence ID" value="SVE92839.1"/>
    <property type="molecule type" value="mRNA"/>
</dbReference>
<feature type="region of interest" description="Disordered" evidence="3">
    <location>
        <begin position="1084"/>
        <end position="1109"/>
    </location>
</feature>
<dbReference type="GO" id="GO:0019888">
    <property type="term" value="F:protein phosphatase regulator activity"/>
    <property type="evidence" value="ECO:0007669"/>
    <property type="project" value="TreeGrafter"/>
</dbReference>
<dbReference type="Gene3D" id="1.10.238.220">
    <property type="match status" value="1"/>
</dbReference>
<dbReference type="FunFam" id="1.10.238.10:FF:000025">
    <property type="entry name" value="serine/threonine-protein phosphatase 2A regulatory subunit B'' subunit alpha"/>
    <property type="match status" value="1"/>
</dbReference>
<organism evidence="5">
    <name type="scientific">Moina brachiata</name>
    <dbReference type="NCBI Taxonomy" id="675436"/>
    <lineage>
        <taxon>Eukaryota</taxon>
        <taxon>Metazoa</taxon>
        <taxon>Ecdysozoa</taxon>
        <taxon>Arthropoda</taxon>
        <taxon>Crustacea</taxon>
        <taxon>Branchiopoda</taxon>
        <taxon>Diplostraca</taxon>
        <taxon>Cladocera</taxon>
        <taxon>Anomopoda</taxon>
        <taxon>Moinidae</taxon>
        <taxon>Moina</taxon>
    </lineage>
</organism>
<feature type="compositionally biased region" description="Basic and acidic residues" evidence="3">
    <location>
        <begin position="421"/>
        <end position="430"/>
    </location>
</feature>
<evidence type="ECO:0000259" key="4">
    <source>
        <dbReference type="PROSITE" id="PS50222"/>
    </source>
</evidence>
<dbReference type="InterPro" id="IPR011992">
    <property type="entry name" value="EF-hand-dom_pair"/>
</dbReference>
<dbReference type="InterPro" id="IPR018247">
    <property type="entry name" value="EF_Hand_1_Ca_BS"/>
</dbReference>
<sequence length="1154" mass="127418">MSGERGGASHFRRSTERASAAPRSKIDGAGEPGVATPVGRSQQSQQCPADALMRPAQTTWRTELTARLDGRPPPLVPVPCTTLITGVAERASCVIEVGASKHVHCPSIASCRSANGRCSTVHFGYAIPVLVEAQGVVLDEGAELDPRAARYLLEHHPQLVNRTQAGPSDRMHLANGTDGGKMALDPNELYNQLMRQNAAEHDMQAIAKHISDHAEAIYQTWKSKGLTPNELLHLHSSDAPPPPTPTPQQQQPQPAPTPSVAPHRPKESLSPVELLASPQLEATLEQLVNSFVQEDKARVAARSRTASPSPQATAAAASTIQAALKRFESQQRGVSPARTPKATSFHEAVQTDDSVKSRTLKLARHGAEPSKATHVTQVVHHVAAATAAPAQSSEIEAEEEKLVNALKTGQVIDVPGPSSERLAKKMRDRQQQQQQRRSLPDAEAELESLVDRLKSMDRREGSPAVRQGSPSRAMSNVDYAKVRYQAAQAHPLTQQRLDDVKSLAKTQGGAQQANLVSETRTRFEGPTLLLNSNRPVANSVAVPWRCANTAQTEWSPVRPPGQEDASPAGLDAARRVKARKSRKSPEPAPLTTLTTLPHPELTQQQKQHLRERSLQHGQLTPTGTPIRPFLTRGSVAERVLIFEKCPAAVASEHSAAHYHHAKATTERAPSVAVRNAVTASVARTSTATTVTAAKQRPEPARIEDGAACGCPLYWKSVLFIASGGEAAGHVTRDAFLEFWKKMMSNYHDEASRFVRLLTVISPNHHGNGVVSGNVSPGRAFLVPEDFVPLIQDVVDTHPGLTFLKEAAEFHSRYVHTVIARIFYNVNRSWSGQISLAELRHSNLLSTIRVLEDEEDINQITDYFSYEHFYVIYCKFWELDKDHDLFIDKRDLARHNDHALSSKIIDRIFSGAVTRGASGAKLTGGIKAPAQNAQPRMSYTEFVWFLVSEEDKRHPTAIEYWFRCMDLDGDGFLSMYELEYFYEEQLQRMESLGIETLPFEDCLCQMLDMIHPSVPGKVSLNDLKRCQMTPIFFDTFFNLEKYLDHEQRDPFASQRDPDAESDEPQKLSDWDRYAAEEYELLVAEEGGPDHNDDMYMRDDVASPDGDASAAERDVVMSDTDLNESSDYSHLVGMNLANSGHRPLFSVTPCPVEYHY</sequence>
<keyword evidence="1" id="KW-0479">Metal-binding</keyword>
<dbReference type="Gene3D" id="1.10.238.10">
    <property type="entry name" value="EF-hand"/>
    <property type="match status" value="1"/>
</dbReference>